<accession>A0A1U9JU77</accession>
<sequence>MQEAVSSNSTLLSKFHPSITEIANNLIAIHYTLAVFRDNLTHTHQHHPHLIVLADATGRLEKQLESLSLFVKAPDNRASATDRKRYIKQIREQTLIHLLKQGFLPEEICKATSNPLAFLHRLQQELAKQAN</sequence>
<dbReference type="KEGG" id="thd:BHV28_07150"/>
<protein>
    <submittedName>
        <fullName evidence="1">Uncharacterized protein</fullName>
    </submittedName>
</protein>
<name>A0A1U9JU77_9HYPH</name>
<keyword evidence="2" id="KW-1185">Reference proteome</keyword>
<organism evidence="1 2">
    <name type="scientific">Candidatus Tokpelaia hoelldobleri</name>
    <dbReference type="NCBI Taxonomy" id="1902579"/>
    <lineage>
        <taxon>Bacteria</taxon>
        <taxon>Pseudomonadati</taxon>
        <taxon>Pseudomonadota</taxon>
        <taxon>Alphaproteobacteria</taxon>
        <taxon>Hyphomicrobiales</taxon>
        <taxon>Candidatus Tokpelaia</taxon>
    </lineage>
</organism>
<proteinExistence type="predicted"/>
<reference evidence="1 2" key="1">
    <citation type="journal article" date="2010" name="Science">
        <title>Genomic comparison of the ants Camponotus floridanus and Harpegnathos saltator.</title>
        <authorList>
            <person name="Bonasio R."/>
            <person name="Zhang G."/>
            <person name="Ye C."/>
            <person name="Mutti N.S."/>
            <person name="Fang X."/>
            <person name="Qin N."/>
            <person name="Donahue G."/>
            <person name="Yang P."/>
            <person name="Li Q."/>
            <person name="Li C."/>
            <person name="Zhang P."/>
            <person name="Huang Z."/>
            <person name="Berger S.L."/>
            <person name="Reinberg D."/>
            <person name="Wang J."/>
            <person name="Liebig J."/>
        </authorList>
    </citation>
    <scope>NUCLEOTIDE SEQUENCE [LARGE SCALE GENOMIC DNA]</scope>
    <source>
        <strain evidence="1 2">Hsal</strain>
    </source>
</reference>
<evidence type="ECO:0000313" key="2">
    <source>
        <dbReference type="Proteomes" id="UP000188912"/>
    </source>
</evidence>
<dbReference type="EMBL" id="CP017315">
    <property type="protein sequence ID" value="AQS41416.1"/>
    <property type="molecule type" value="Genomic_DNA"/>
</dbReference>
<gene>
    <name evidence="1" type="ORF">BHV28_07150</name>
</gene>
<reference evidence="1 2" key="2">
    <citation type="journal article" date="2016" name="Sci. Rep.">
        <title>The genome of Rhizobiales bacteria in predatory ants reveals urease gene functions but no genes for nitrogen fixation.</title>
        <authorList>
            <person name="Neuvonen M.M."/>
            <person name="Tamarit D."/>
            <person name="Naslund K."/>
            <person name="Liebig J."/>
            <person name="Feldhaar H."/>
            <person name="Moran N.A."/>
            <person name="Guy L."/>
            <person name="Andersson S.G."/>
        </authorList>
    </citation>
    <scope>NUCLEOTIDE SEQUENCE [LARGE SCALE GENOMIC DNA]</scope>
    <source>
        <strain evidence="1 2">Hsal</strain>
    </source>
</reference>
<dbReference type="Proteomes" id="UP000188912">
    <property type="component" value="Chromosome"/>
</dbReference>
<evidence type="ECO:0000313" key="1">
    <source>
        <dbReference type="EMBL" id="AQS41416.1"/>
    </source>
</evidence>
<dbReference type="AlphaFoldDB" id="A0A1U9JU77"/>